<proteinExistence type="inferred from homology"/>
<dbReference type="GO" id="GO:0048038">
    <property type="term" value="F:quinone binding"/>
    <property type="evidence" value="ECO:0007669"/>
    <property type="project" value="UniProtKB-KW"/>
</dbReference>
<feature type="domain" description="NADH:ubiquinone oxidoreductase 30kDa subunit" evidence="6">
    <location>
        <begin position="33"/>
        <end position="183"/>
    </location>
</feature>
<dbReference type="HAMAP" id="MF_01357">
    <property type="entry name" value="NDH1_NuoC"/>
    <property type="match status" value="1"/>
</dbReference>
<dbReference type="Gene3D" id="3.30.460.80">
    <property type="entry name" value="NADH:ubiquinone oxidoreductase, 30kDa subunit"/>
    <property type="match status" value="1"/>
</dbReference>
<comment type="subunit">
    <text evidence="3">NDH-1 is composed of 14 different subunits. Subunits NuoB, C, D, E, F, and G constitute the peripheral sector of the complex.</text>
</comment>
<dbReference type="RefSeq" id="WP_408609560.1">
    <property type="nucleotide sequence ID" value="NZ_LR778175.1"/>
</dbReference>
<dbReference type="GO" id="GO:0008137">
    <property type="term" value="F:NADH dehydrogenase (ubiquinone) activity"/>
    <property type="evidence" value="ECO:0007669"/>
    <property type="project" value="InterPro"/>
</dbReference>
<keyword evidence="3 4" id="KW-1278">Translocase</keyword>
<dbReference type="PANTHER" id="PTHR10884:SF14">
    <property type="entry name" value="NADH DEHYDROGENASE [UBIQUINONE] IRON-SULFUR PROTEIN 3, MITOCHONDRIAL"/>
    <property type="match status" value="1"/>
</dbReference>
<keyword evidence="3" id="KW-0830">Ubiquinone</keyword>
<comment type="function">
    <text evidence="3">NDH-1 shuttles electrons from NADH, via FMN and iron-sulfur (Fe-S) centers, to quinones in the respiratory chain. The immediate electron acceptor for the enzyme in this species is believed to be ubiquinone. Couples the redox reaction to proton translocation (for every two electrons transferred, four hydrogen ions are translocated across the cytoplasmic membrane), and thus conserves the redox energy in a proton gradient.</text>
</comment>
<dbReference type="Proteomes" id="UP000516072">
    <property type="component" value="Chromosome"/>
</dbReference>
<keyword evidence="3" id="KW-0472">Membrane</keyword>
<keyword evidence="8" id="KW-1185">Reference proteome</keyword>
<dbReference type="AlphaFoldDB" id="A0A7G1Q7P1"/>
<evidence type="ECO:0000256" key="5">
    <source>
        <dbReference type="RuleBase" id="RU003582"/>
    </source>
</evidence>
<dbReference type="InterPro" id="IPR020396">
    <property type="entry name" value="NADH_UbQ_OxRdtase_CS"/>
</dbReference>
<dbReference type="GO" id="GO:0050136">
    <property type="term" value="F:NADH dehydrogenase (quinone) (non-electrogenic) activity"/>
    <property type="evidence" value="ECO:0007669"/>
    <property type="project" value="UniProtKB-UniRule"/>
</dbReference>
<sequence length="228" mass="26815">MEIVELKNRIEQRLSNEIRFCYIEKDELTIQAPCEHYLSVHNILRNEEEFHFEQLIDLCGVDYLDYGVADWSTTKSATSTGFSRAVEGKQYKESTTTDSRFAVVVHLLSIRYNWRLRVKTFISESAPIVPSLMNLWASANWFERETFDLFGILFDGHPDLRRILTDYGFIGHPFRKDFPLSGNVEMRYDSEQNRVIYEPVSIEPRVLVPRVIENDHRYQVMNNKDNHG</sequence>
<evidence type="ECO:0000259" key="6">
    <source>
        <dbReference type="Pfam" id="PF00329"/>
    </source>
</evidence>
<comment type="catalytic activity">
    <reaction evidence="3 5">
        <text>a quinone + NADH + 5 H(+)(in) = a quinol + NAD(+) + 4 H(+)(out)</text>
        <dbReference type="Rhea" id="RHEA:57888"/>
        <dbReference type="ChEBI" id="CHEBI:15378"/>
        <dbReference type="ChEBI" id="CHEBI:24646"/>
        <dbReference type="ChEBI" id="CHEBI:57540"/>
        <dbReference type="ChEBI" id="CHEBI:57945"/>
        <dbReference type="ChEBI" id="CHEBI:132124"/>
    </reaction>
</comment>
<dbReference type="InterPro" id="IPR010218">
    <property type="entry name" value="NADH_DH_suC"/>
</dbReference>
<accession>A0A7G1Q7P1</accession>
<keyword evidence="3" id="KW-1003">Cell membrane</keyword>
<evidence type="ECO:0000256" key="3">
    <source>
        <dbReference type="HAMAP-Rule" id="MF_01357"/>
    </source>
</evidence>
<evidence type="ECO:0000256" key="4">
    <source>
        <dbReference type="RuleBase" id="RU003456"/>
    </source>
</evidence>
<keyword evidence="3 5" id="KW-0874">Quinone</keyword>
<protein>
    <recommendedName>
        <fullName evidence="3">NADH-quinone oxidoreductase subunit C</fullName>
        <ecNumber evidence="3">7.1.1.-</ecNumber>
    </recommendedName>
    <alternativeName>
        <fullName evidence="3">NADH dehydrogenase I subunit C</fullName>
    </alternativeName>
    <alternativeName>
        <fullName evidence="3">NDH-1 subunit C</fullName>
    </alternativeName>
</protein>
<keyword evidence="7" id="KW-0560">Oxidoreductase</keyword>
<evidence type="ECO:0000313" key="8">
    <source>
        <dbReference type="Proteomes" id="UP000516072"/>
    </source>
</evidence>
<keyword evidence="2 3" id="KW-0813">Transport</keyword>
<evidence type="ECO:0000313" key="7">
    <source>
        <dbReference type="EMBL" id="CAB1274575.1"/>
    </source>
</evidence>
<dbReference type="SUPFAM" id="SSF143243">
    <property type="entry name" value="Nqo5-like"/>
    <property type="match status" value="1"/>
</dbReference>
<dbReference type="Pfam" id="PF00329">
    <property type="entry name" value="Complex1_30kDa"/>
    <property type="match status" value="1"/>
</dbReference>
<dbReference type="EC" id="7.1.1.-" evidence="3"/>
<reference evidence="7 8" key="1">
    <citation type="submission" date="2020-03" db="EMBL/GenBank/DDBJ databases">
        <authorList>
            <person name="Picone N."/>
        </authorList>
    </citation>
    <scope>NUCLEOTIDE SEQUENCE [LARGE SCALE GENOMIC DNA]</scope>
    <source>
        <strain evidence="7">NSCAC1</strain>
    </source>
</reference>
<comment type="similarity">
    <text evidence="1 3 4">Belongs to the complex I 30 kDa subunit family.</text>
</comment>
<dbReference type="InterPro" id="IPR037232">
    <property type="entry name" value="NADH_quin_OxRdtase_su_C/D-like"/>
</dbReference>
<dbReference type="KEGG" id="ntg:NSCAC_0237"/>
<dbReference type="GO" id="GO:0005886">
    <property type="term" value="C:plasma membrane"/>
    <property type="evidence" value="ECO:0007669"/>
    <property type="project" value="UniProtKB-SubCell"/>
</dbReference>
<evidence type="ECO:0000256" key="1">
    <source>
        <dbReference type="ARBA" id="ARBA00007569"/>
    </source>
</evidence>
<organism evidence="7 8">
    <name type="scientific">Candidatus Nitrosacidococcus tergens</name>
    <dbReference type="NCBI Taxonomy" id="553981"/>
    <lineage>
        <taxon>Bacteria</taxon>
        <taxon>Pseudomonadati</taxon>
        <taxon>Pseudomonadota</taxon>
        <taxon>Gammaproteobacteria</taxon>
        <taxon>Chromatiales</taxon>
        <taxon>Chromatiaceae</taxon>
        <taxon>Candidatus Nitrosacidococcus</taxon>
    </lineage>
</organism>
<evidence type="ECO:0000256" key="2">
    <source>
        <dbReference type="ARBA" id="ARBA00022448"/>
    </source>
</evidence>
<dbReference type="PROSITE" id="PS00542">
    <property type="entry name" value="COMPLEX1_30K"/>
    <property type="match status" value="1"/>
</dbReference>
<dbReference type="EMBL" id="LR778175">
    <property type="protein sequence ID" value="CAB1274575.1"/>
    <property type="molecule type" value="Genomic_DNA"/>
</dbReference>
<dbReference type="InterPro" id="IPR001268">
    <property type="entry name" value="NADH_UbQ_OxRdtase_30kDa_su"/>
</dbReference>
<name>A0A7G1Q7P1_9GAMM</name>
<gene>
    <name evidence="3 7" type="primary">nuoC</name>
    <name evidence="7" type="ORF">NSCAC_0237</name>
</gene>
<keyword evidence="3 4" id="KW-0520">NAD</keyword>
<dbReference type="PANTHER" id="PTHR10884">
    <property type="entry name" value="NADH DEHYDROGENASE UBIQUINONE IRON-SULFUR PROTEIN 3"/>
    <property type="match status" value="1"/>
</dbReference>
<dbReference type="NCBIfam" id="NF004730">
    <property type="entry name" value="PRK06074.1-1"/>
    <property type="match status" value="1"/>
</dbReference>
<comment type="subcellular location">
    <subcellularLocation>
        <location evidence="3">Cell membrane</location>
        <topology evidence="3">Peripheral membrane protein</topology>
        <orientation evidence="3">Cytoplasmic side</orientation>
    </subcellularLocation>
</comment>